<keyword evidence="2" id="KW-1185">Reference proteome</keyword>
<accession>A0A173GDG5</accession>
<organism evidence="1 2">
    <name type="scientific">Erwinia phage vB_EamM_Simmy50</name>
    <dbReference type="NCBI Taxonomy" id="1815988"/>
    <lineage>
        <taxon>Viruses</taxon>
        <taxon>Duplodnaviria</taxon>
        <taxon>Heunggongvirae</taxon>
        <taxon>Uroviricota</taxon>
        <taxon>Caudoviricetes</taxon>
        <taxon>Chimalliviridae</taxon>
        <taxon>Agricanvirus</taxon>
        <taxon>Agricanvirus simmy50</taxon>
    </lineage>
</organism>
<gene>
    <name evidence="1" type="ORF">SIMMY50_218</name>
</gene>
<name>A0A173GDG5_9CAUD</name>
<protein>
    <submittedName>
        <fullName evidence="1">Uncharacterized protein</fullName>
    </submittedName>
</protein>
<evidence type="ECO:0000313" key="1">
    <source>
        <dbReference type="EMBL" id="ANH51677.1"/>
    </source>
</evidence>
<dbReference type="Proteomes" id="UP000222975">
    <property type="component" value="Segment"/>
</dbReference>
<sequence>MSEVLSRTKAIVPCGELLGSLKRHPGVGDEAAHAFITAGAVHLFHDRYVDPILSVDDLALIGETRASVLTGLAYEWLHDQFTIIHNDIKRHVKHFDELRADDYSWEGDCIHLDLSLYDED</sequence>
<dbReference type="EMBL" id="KU886223">
    <property type="protein sequence ID" value="ANH51677.1"/>
    <property type="molecule type" value="Genomic_DNA"/>
</dbReference>
<reference evidence="2" key="1">
    <citation type="submission" date="2016-03" db="EMBL/GenBank/DDBJ databases">
        <authorList>
            <person name="Sharma R."/>
            <person name="Simister A.R."/>
            <person name="Berg J.A."/>
            <person name="Jensen G.L."/>
            <person name="Keele B.R."/>
            <person name="Ward M.E.H."/>
            <person name="Breakwell D.P."/>
            <person name="Hope S."/>
            <person name="Grose J.H."/>
        </authorList>
    </citation>
    <scope>NUCLEOTIDE SEQUENCE [LARGE SCALE GENOMIC DNA]</scope>
</reference>
<evidence type="ECO:0000313" key="2">
    <source>
        <dbReference type="Proteomes" id="UP000222975"/>
    </source>
</evidence>
<proteinExistence type="predicted"/>